<reference evidence="1 2" key="1">
    <citation type="journal article" date="2014" name="Int. J. Syst. Evol. Microbiol.">
        <title>Ramlibacter solisilvae sp. nov., isolated from forest soil, and emended description of the genus Ramlibacter.</title>
        <authorList>
            <person name="Lee H.J."/>
            <person name="Lee S.H."/>
            <person name="Lee S.S."/>
            <person name="Lee J.S."/>
            <person name="Kim Y."/>
            <person name="Kim S.C."/>
            <person name="Jeon C.O."/>
        </authorList>
    </citation>
    <scope>NUCLEOTIDE SEQUENCE [LARGE SCALE GENOMIC DNA]</scope>
    <source>
        <strain evidence="1 2">5-10</strain>
    </source>
</reference>
<evidence type="ECO:0000313" key="1">
    <source>
        <dbReference type="EMBL" id="AMO22543.1"/>
    </source>
</evidence>
<proteinExistence type="predicted"/>
<dbReference type="AlphaFoldDB" id="A0A127JRM0"/>
<gene>
    <name evidence="1" type="ORF">UC35_06145</name>
</gene>
<accession>A0A127JRM0</accession>
<dbReference type="Proteomes" id="UP000070433">
    <property type="component" value="Chromosome"/>
</dbReference>
<sequence length="142" mass="15911">MIAPIKGTEPLFMEEVTLMPMSAPPDQDGVYSVESAKYPGYGRQFSRYEGGVWHCVCSTTGQARTNNTKSSDCYNSGKVSGWYISVDPNVAALTRDSAGMFKPLTLPKAKEPTRPKHWTEVEPRYSHQVDPRWVMWNHPSVA</sequence>
<dbReference type="EMBL" id="CP010951">
    <property type="protein sequence ID" value="AMO22543.1"/>
    <property type="molecule type" value="Genomic_DNA"/>
</dbReference>
<evidence type="ECO:0000313" key="2">
    <source>
        <dbReference type="Proteomes" id="UP000070433"/>
    </source>
</evidence>
<keyword evidence="2" id="KW-1185">Reference proteome</keyword>
<organism evidence="1 2">
    <name type="scientific">Ramlibacter tataouinensis</name>
    <dbReference type="NCBI Taxonomy" id="94132"/>
    <lineage>
        <taxon>Bacteria</taxon>
        <taxon>Pseudomonadati</taxon>
        <taxon>Pseudomonadota</taxon>
        <taxon>Betaproteobacteria</taxon>
        <taxon>Burkholderiales</taxon>
        <taxon>Comamonadaceae</taxon>
        <taxon>Ramlibacter</taxon>
    </lineage>
</organism>
<name>A0A127JRM0_9BURK</name>
<protein>
    <submittedName>
        <fullName evidence="1">Uncharacterized protein</fullName>
    </submittedName>
</protein>